<keyword evidence="4" id="KW-1185">Reference proteome</keyword>
<reference evidence="3" key="2">
    <citation type="submission" date="2023-05" db="EMBL/GenBank/DDBJ databases">
        <authorList>
            <consortium name="Lawrence Berkeley National Laboratory"/>
            <person name="Steindorff A."/>
            <person name="Hensen N."/>
            <person name="Bonometti L."/>
            <person name="Westerberg I."/>
            <person name="Brannstrom I.O."/>
            <person name="Guillou S."/>
            <person name="Cros-Aarteil S."/>
            <person name="Calhoun S."/>
            <person name="Haridas S."/>
            <person name="Kuo A."/>
            <person name="Mondo S."/>
            <person name="Pangilinan J."/>
            <person name="Riley R."/>
            <person name="Labutti K."/>
            <person name="Andreopoulos B."/>
            <person name="Lipzen A."/>
            <person name="Chen C."/>
            <person name="Yanf M."/>
            <person name="Daum C."/>
            <person name="Ng V."/>
            <person name="Clum A."/>
            <person name="Ohm R."/>
            <person name="Martin F."/>
            <person name="Silar P."/>
            <person name="Natvig D."/>
            <person name="Lalanne C."/>
            <person name="Gautier V."/>
            <person name="Ament-Velasquez S.L."/>
            <person name="Kruys A."/>
            <person name="Hutchinson M.I."/>
            <person name="Powell A.J."/>
            <person name="Barry K."/>
            <person name="Miller A.N."/>
            <person name="Grigoriev I.V."/>
            <person name="Debuchy R."/>
            <person name="Gladieux P."/>
            <person name="Thoren M.H."/>
            <person name="Johannesson H."/>
        </authorList>
    </citation>
    <scope>NUCLEOTIDE SEQUENCE</scope>
    <source>
        <strain evidence="3">PSN309</strain>
    </source>
</reference>
<dbReference type="AlphaFoldDB" id="A0AAN6WRL8"/>
<keyword evidence="2" id="KW-1133">Transmembrane helix</keyword>
<feature type="region of interest" description="Disordered" evidence="1">
    <location>
        <begin position="137"/>
        <end position="161"/>
    </location>
</feature>
<feature type="transmembrane region" description="Helical" evidence="2">
    <location>
        <begin position="26"/>
        <end position="46"/>
    </location>
</feature>
<dbReference type="Proteomes" id="UP001302126">
    <property type="component" value="Unassembled WGS sequence"/>
</dbReference>
<evidence type="ECO:0000313" key="3">
    <source>
        <dbReference type="EMBL" id="KAK4186889.1"/>
    </source>
</evidence>
<comment type="caution">
    <text evidence="3">The sequence shown here is derived from an EMBL/GenBank/DDBJ whole genome shotgun (WGS) entry which is preliminary data.</text>
</comment>
<proteinExistence type="predicted"/>
<keyword evidence="2" id="KW-0472">Membrane</keyword>
<protein>
    <submittedName>
        <fullName evidence="3">Uncharacterized protein</fullName>
    </submittedName>
</protein>
<evidence type="ECO:0000313" key="4">
    <source>
        <dbReference type="Proteomes" id="UP001302126"/>
    </source>
</evidence>
<feature type="transmembrane region" description="Helical" evidence="2">
    <location>
        <begin position="80"/>
        <end position="100"/>
    </location>
</feature>
<dbReference type="EMBL" id="MU864413">
    <property type="protein sequence ID" value="KAK4186889.1"/>
    <property type="molecule type" value="Genomic_DNA"/>
</dbReference>
<name>A0AAN6WRL8_9PEZI</name>
<reference evidence="3" key="1">
    <citation type="journal article" date="2023" name="Mol. Phylogenet. Evol.">
        <title>Genome-scale phylogeny and comparative genomics of the fungal order Sordariales.</title>
        <authorList>
            <person name="Hensen N."/>
            <person name="Bonometti L."/>
            <person name="Westerberg I."/>
            <person name="Brannstrom I.O."/>
            <person name="Guillou S."/>
            <person name="Cros-Aarteil S."/>
            <person name="Calhoun S."/>
            <person name="Haridas S."/>
            <person name="Kuo A."/>
            <person name="Mondo S."/>
            <person name="Pangilinan J."/>
            <person name="Riley R."/>
            <person name="LaButti K."/>
            <person name="Andreopoulos B."/>
            <person name="Lipzen A."/>
            <person name="Chen C."/>
            <person name="Yan M."/>
            <person name="Daum C."/>
            <person name="Ng V."/>
            <person name="Clum A."/>
            <person name="Steindorff A."/>
            <person name="Ohm R.A."/>
            <person name="Martin F."/>
            <person name="Silar P."/>
            <person name="Natvig D.O."/>
            <person name="Lalanne C."/>
            <person name="Gautier V."/>
            <person name="Ament-Velasquez S.L."/>
            <person name="Kruys A."/>
            <person name="Hutchinson M.I."/>
            <person name="Powell A.J."/>
            <person name="Barry K."/>
            <person name="Miller A.N."/>
            <person name="Grigoriev I.V."/>
            <person name="Debuchy R."/>
            <person name="Gladieux P."/>
            <person name="Hiltunen Thoren M."/>
            <person name="Johannesson H."/>
        </authorList>
    </citation>
    <scope>NUCLEOTIDE SEQUENCE</scope>
    <source>
        <strain evidence="3">PSN309</strain>
    </source>
</reference>
<keyword evidence="2" id="KW-0812">Transmembrane</keyword>
<sequence>MASKRKNGQNAPVAIETLAHNQAQNLLKLSNVSLCSVLYFPVVWFYPALLHLKTAKNVDIHHRIQLNRFTSGTAHTPKRVFVFACMACYPSFTLQCIIYLRRQSSKNADPNALHYLYLLCVFACVCESYPNPEGGAHNLTNQPPTSHISEEYPSLPIPPPI</sequence>
<organism evidence="3 4">
    <name type="scientific">Podospora australis</name>
    <dbReference type="NCBI Taxonomy" id="1536484"/>
    <lineage>
        <taxon>Eukaryota</taxon>
        <taxon>Fungi</taxon>
        <taxon>Dikarya</taxon>
        <taxon>Ascomycota</taxon>
        <taxon>Pezizomycotina</taxon>
        <taxon>Sordariomycetes</taxon>
        <taxon>Sordariomycetidae</taxon>
        <taxon>Sordariales</taxon>
        <taxon>Podosporaceae</taxon>
        <taxon>Podospora</taxon>
    </lineage>
</organism>
<evidence type="ECO:0000256" key="1">
    <source>
        <dbReference type="SAM" id="MobiDB-lite"/>
    </source>
</evidence>
<feature type="compositionally biased region" description="Polar residues" evidence="1">
    <location>
        <begin position="138"/>
        <end position="147"/>
    </location>
</feature>
<gene>
    <name evidence="3" type="ORF">QBC35DRAFT_252453</name>
</gene>
<accession>A0AAN6WRL8</accession>
<evidence type="ECO:0000256" key="2">
    <source>
        <dbReference type="SAM" id="Phobius"/>
    </source>
</evidence>